<keyword evidence="6" id="KW-1185">Reference proteome</keyword>
<dbReference type="EMBL" id="JAEHFV010000002">
    <property type="protein sequence ID" value="MBK0369257.1"/>
    <property type="molecule type" value="Genomic_DNA"/>
</dbReference>
<organism evidence="5 6">
    <name type="scientific">Flavobacterium agrisoli</name>
    <dbReference type="NCBI Taxonomy" id="2793066"/>
    <lineage>
        <taxon>Bacteria</taxon>
        <taxon>Pseudomonadati</taxon>
        <taxon>Bacteroidota</taxon>
        <taxon>Flavobacteriia</taxon>
        <taxon>Flavobacteriales</taxon>
        <taxon>Flavobacteriaceae</taxon>
        <taxon>Flavobacterium</taxon>
    </lineage>
</organism>
<dbReference type="InterPro" id="IPR051801">
    <property type="entry name" value="GH28_Enzymes"/>
</dbReference>
<keyword evidence="2 4" id="KW-0378">Hydrolase</keyword>
<evidence type="ECO:0000256" key="1">
    <source>
        <dbReference type="ARBA" id="ARBA00008834"/>
    </source>
</evidence>
<reference evidence="5" key="1">
    <citation type="submission" date="2020-12" db="EMBL/GenBank/DDBJ databases">
        <title>Bacterial novel species Flavobacterium sp. SE-1-e isolated from soil.</title>
        <authorList>
            <person name="Jung H.-Y."/>
        </authorList>
    </citation>
    <scope>NUCLEOTIDE SEQUENCE</scope>
    <source>
        <strain evidence="5">SE-1-e</strain>
    </source>
</reference>
<dbReference type="InterPro" id="IPR012334">
    <property type="entry name" value="Pectin_lyas_fold"/>
</dbReference>
<dbReference type="PROSITE" id="PS51257">
    <property type="entry name" value="PROKAR_LIPOPROTEIN"/>
    <property type="match status" value="1"/>
</dbReference>
<evidence type="ECO:0000313" key="6">
    <source>
        <dbReference type="Proteomes" id="UP000609172"/>
    </source>
</evidence>
<evidence type="ECO:0000256" key="4">
    <source>
        <dbReference type="RuleBase" id="RU361169"/>
    </source>
</evidence>
<protein>
    <submittedName>
        <fullName evidence="5">Glycoside hydrolase family 28 protein</fullName>
    </submittedName>
</protein>
<dbReference type="AlphaFoldDB" id="A0A934UIV8"/>
<accession>A0A934UIV8</accession>
<dbReference type="Gene3D" id="2.160.20.10">
    <property type="entry name" value="Single-stranded right-handed beta-helix, Pectin lyase-like"/>
    <property type="match status" value="1"/>
</dbReference>
<keyword evidence="3 4" id="KW-0326">Glycosidase</keyword>
<comment type="similarity">
    <text evidence="1 4">Belongs to the glycosyl hydrolase 28 family.</text>
</comment>
<dbReference type="Proteomes" id="UP000609172">
    <property type="component" value="Unassembled WGS sequence"/>
</dbReference>
<evidence type="ECO:0000313" key="5">
    <source>
        <dbReference type="EMBL" id="MBK0369257.1"/>
    </source>
</evidence>
<dbReference type="Pfam" id="PF00295">
    <property type="entry name" value="Glyco_hydro_28"/>
    <property type="match status" value="1"/>
</dbReference>
<dbReference type="GO" id="GO:0004650">
    <property type="term" value="F:polygalacturonase activity"/>
    <property type="evidence" value="ECO:0007669"/>
    <property type="project" value="InterPro"/>
</dbReference>
<sequence length="457" mass="51962">MKKFFGFFSIVLVISCFFSFTEKDNEIALTEVKVTAPFEMPSIYIPNFQNAKKFVITKFGAKKEDKVATSEAIAKAIDAANKNGGGIVVIPKGEWLTGKVHLKSNVNLHLEKDAILLFSDDPKDYLPAVRSTWEGYECYNYSPLIYAYNCKKVAITGEGELKAKMDVWKTWFTRPKPHMENLKRLYYSASYQKPVEERQMVNDTANLRPHFIQFNRCENVLLEGVKITNSPFWTIHPFLSKNVVIRNIQVYAHGHNNDGVDPEMSQNVLIENCFFDQGDDAIAIKSGCGIDAWNLNTPSKNIVIRNVTVKNGHQLLALGSELSGGIENVFLDNCQVLEGAKLFHLLFIKTNERRGGYVKNIYTSNITSGKIGQGVLGIETDVLYQWRDLVPTIDRKLTPIENIYLEDYNVKEVKFIARILGQKELPVKDVFLKNIKTEKVTEQKYITENVTNFSDKE</sequence>
<dbReference type="RefSeq" id="WP_200105191.1">
    <property type="nucleotide sequence ID" value="NZ_JAEHFV010000002.1"/>
</dbReference>
<dbReference type="InterPro" id="IPR011050">
    <property type="entry name" value="Pectin_lyase_fold/virulence"/>
</dbReference>
<dbReference type="SUPFAM" id="SSF51126">
    <property type="entry name" value="Pectin lyase-like"/>
    <property type="match status" value="1"/>
</dbReference>
<evidence type="ECO:0000256" key="3">
    <source>
        <dbReference type="ARBA" id="ARBA00023295"/>
    </source>
</evidence>
<gene>
    <name evidence="5" type="ORF">I5M07_05340</name>
</gene>
<dbReference type="InterPro" id="IPR000743">
    <property type="entry name" value="Glyco_hydro_28"/>
</dbReference>
<proteinExistence type="inferred from homology"/>
<dbReference type="GO" id="GO:0005975">
    <property type="term" value="P:carbohydrate metabolic process"/>
    <property type="evidence" value="ECO:0007669"/>
    <property type="project" value="InterPro"/>
</dbReference>
<comment type="caution">
    <text evidence="5">The sequence shown here is derived from an EMBL/GenBank/DDBJ whole genome shotgun (WGS) entry which is preliminary data.</text>
</comment>
<dbReference type="PANTHER" id="PTHR31339:SF9">
    <property type="entry name" value="PLASMIN AND FIBRONECTIN-BINDING PROTEIN A"/>
    <property type="match status" value="1"/>
</dbReference>
<evidence type="ECO:0000256" key="2">
    <source>
        <dbReference type="ARBA" id="ARBA00022801"/>
    </source>
</evidence>
<dbReference type="PANTHER" id="PTHR31339">
    <property type="entry name" value="PECTIN LYASE-RELATED"/>
    <property type="match status" value="1"/>
</dbReference>
<name>A0A934UIV8_9FLAO</name>